<evidence type="ECO:0000256" key="1">
    <source>
        <dbReference type="SAM" id="Phobius"/>
    </source>
</evidence>
<gene>
    <name evidence="3" type="primary">TMX2</name>
    <name evidence="3" type="ORF">PHYPSEUDO_012765</name>
</gene>
<keyword evidence="1" id="KW-0472">Membrane</keyword>
<dbReference type="OrthoDB" id="20229at2759"/>
<proteinExistence type="predicted"/>
<name>A0A8T1V9K6_9STRA</name>
<evidence type="ECO:0000313" key="4">
    <source>
        <dbReference type="Proteomes" id="UP000694044"/>
    </source>
</evidence>
<sequence length="273" mass="30686">MAPPDTPAQPAATRMWTRFLAPYYVCNAVALLMYAPIRYQRASEALLERENFLNLPLEQEIFLLALGSWLLNYRKKATADGVIALFFMYGKIAILASLYYLDITIFGWYAVVCLALFAAVGQPKYDGPSKITELNPAAVEKLIKKAAGSKKKGPPNSWLVFYYTDWSDTCVEHEPMLADLSLRYSSSTLQFGRVDVNKWSDLAVENWINVSTSSWQLPTFILFQDGKEVMRLPPIDDSGKVTKTVLDRAGLIAVFKLQELKEGKSTTFKPKSS</sequence>
<keyword evidence="4" id="KW-1185">Reference proteome</keyword>
<dbReference type="AlphaFoldDB" id="A0A8T1V9K6"/>
<protein>
    <submittedName>
        <fullName evidence="3">Thioredoxin- transmembrane protein 2</fullName>
    </submittedName>
</protein>
<reference evidence="3" key="1">
    <citation type="submission" date="2021-02" db="EMBL/GenBank/DDBJ databases">
        <authorList>
            <person name="Palmer J.M."/>
        </authorList>
    </citation>
    <scope>NUCLEOTIDE SEQUENCE</scope>
    <source>
        <strain evidence="3">SCRP734</strain>
    </source>
</reference>
<dbReference type="Pfam" id="PF00085">
    <property type="entry name" value="Thioredoxin"/>
    <property type="match status" value="1"/>
</dbReference>
<organism evidence="3 4">
    <name type="scientific">Phytophthora pseudosyringae</name>
    <dbReference type="NCBI Taxonomy" id="221518"/>
    <lineage>
        <taxon>Eukaryota</taxon>
        <taxon>Sar</taxon>
        <taxon>Stramenopiles</taxon>
        <taxon>Oomycota</taxon>
        <taxon>Peronosporomycetes</taxon>
        <taxon>Peronosporales</taxon>
        <taxon>Peronosporaceae</taxon>
        <taxon>Phytophthora</taxon>
    </lineage>
</organism>
<feature type="transmembrane region" description="Helical" evidence="1">
    <location>
        <begin position="81"/>
        <end position="99"/>
    </location>
</feature>
<accession>A0A8T1V9K6</accession>
<feature type="domain" description="Thioredoxin" evidence="2">
    <location>
        <begin position="156"/>
        <end position="231"/>
    </location>
</feature>
<evidence type="ECO:0000313" key="3">
    <source>
        <dbReference type="EMBL" id="KAG7376778.1"/>
    </source>
</evidence>
<dbReference type="EMBL" id="JAGDFM010000624">
    <property type="protein sequence ID" value="KAG7376778.1"/>
    <property type="molecule type" value="Genomic_DNA"/>
</dbReference>
<comment type="caution">
    <text evidence="3">The sequence shown here is derived from an EMBL/GenBank/DDBJ whole genome shotgun (WGS) entry which is preliminary data.</text>
</comment>
<dbReference type="Proteomes" id="UP000694044">
    <property type="component" value="Unassembled WGS sequence"/>
</dbReference>
<dbReference type="InterPro" id="IPR013766">
    <property type="entry name" value="Thioredoxin_domain"/>
</dbReference>
<evidence type="ECO:0000259" key="2">
    <source>
        <dbReference type="Pfam" id="PF00085"/>
    </source>
</evidence>
<keyword evidence="1 3" id="KW-0812">Transmembrane</keyword>
<feature type="transmembrane region" description="Helical" evidence="1">
    <location>
        <begin position="20"/>
        <end position="37"/>
    </location>
</feature>
<feature type="transmembrane region" description="Helical" evidence="1">
    <location>
        <begin position="105"/>
        <end position="121"/>
    </location>
</feature>
<keyword evidence="1" id="KW-1133">Transmembrane helix</keyword>